<dbReference type="RefSeq" id="WP_264502796.1">
    <property type="nucleotide sequence ID" value="NZ_JAPDDS010000012.1"/>
</dbReference>
<name>A0ABT3FTD8_9BACT</name>
<keyword evidence="1" id="KW-0472">Membrane</keyword>
<evidence type="ECO:0000256" key="1">
    <source>
        <dbReference type="SAM" id="Phobius"/>
    </source>
</evidence>
<feature type="transmembrane region" description="Helical" evidence="1">
    <location>
        <begin position="65"/>
        <end position="82"/>
    </location>
</feature>
<evidence type="ECO:0000313" key="3">
    <source>
        <dbReference type="Proteomes" id="UP001207930"/>
    </source>
</evidence>
<dbReference type="EMBL" id="JAPDDS010000012">
    <property type="protein sequence ID" value="MCW1886843.1"/>
    <property type="molecule type" value="Genomic_DNA"/>
</dbReference>
<sequence>MSENPYQAPASSLLELSPTTVPVSEAELRRLLRIAQSQRWVLLCSLTQAVLYFISSTVPWASVEFIWVTVLIVSLCCIVQLVNRLRGWVAALIVGLFATIPGVGMVVLFTAGASAAWVLRRSGFRIGWLGVSPREIKDAIDAQLHAPFPASTVPAP</sequence>
<keyword evidence="1" id="KW-0812">Transmembrane</keyword>
<accession>A0ABT3FTD8</accession>
<organism evidence="2 3">
    <name type="scientific">Luteolibacter flavescens</name>
    <dbReference type="NCBI Taxonomy" id="1859460"/>
    <lineage>
        <taxon>Bacteria</taxon>
        <taxon>Pseudomonadati</taxon>
        <taxon>Verrucomicrobiota</taxon>
        <taxon>Verrucomicrobiia</taxon>
        <taxon>Verrucomicrobiales</taxon>
        <taxon>Verrucomicrobiaceae</taxon>
        <taxon>Luteolibacter</taxon>
    </lineage>
</organism>
<keyword evidence="3" id="KW-1185">Reference proteome</keyword>
<feature type="transmembrane region" description="Helical" evidence="1">
    <location>
        <begin position="40"/>
        <end position="59"/>
    </location>
</feature>
<proteinExistence type="predicted"/>
<evidence type="ECO:0000313" key="2">
    <source>
        <dbReference type="EMBL" id="MCW1886843.1"/>
    </source>
</evidence>
<keyword evidence="1" id="KW-1133">Transmembrane helix</keyword>
<reference evidence="2 3" key="1">
    <citation type="submission" date="2022-10" db="EMBL/GenBank/DDBJ databases">
        <title>Luteolibacter flavescens strain MCCC 1K03193, whole genome shotgun sequencing project.</title>
        <authorList>
            <person name="Zhao G."/>
            <person name="Shen L."/>
        </authorList>
    </citation>
    <scope>NUCLEOTIDE SEQUENCE [LARGE SCALE GENOMIC DNA]</scope>
    <source>
        <strain evidence="2 3">MCCC 1K03193</strain>
    </source>
</reference>
<comment type="caution">
    <text evidence="2">The sequence shown here is derived from an EMBL/GenBank/DDBJ whole genome shotgun (WGS) entry which is preliminary data.</text>
</comment>
<dbReference type="Proteomes" id="UP001207930">
    <property type="component" value="Unassembled WGS sequence"/>
</dbReference>
<gene>
    <name evidence="2" type="ORF">OKA04_19035</name>
</gene>
<feature type="transmembrane region" description="Helical" evidence="1">
    <location>
        <begin position="89"/>
        <end position="119"/>
    </location>
</feature>
<protein>
    <submittedName>
        <fullName evidence="2">Uncharacterized protein</fullName>
    </submittedName>
</protein>